<evidence type="ECO:0000313" key="1">
    <source>
        <dbReference type="EMBL" id="RKS82320.1"/>
    </source>
</evidence>
<comment type="caution">
    <text evidence="1">The sequence shown here is derived from an EMBL/GenBank/DDBJ whole genome shotgun (WGS) entry which is preliminary data.</text>
</comment>
<keyword evidence="2" id="KW-1185">Reference proteome</keyword>
<gene>
    <name evidence="1" type="ORF">BDK61_1622</name>
</gene>
<dbReference type="Proteomes" id="UP000268233">
    <property type="component" value="Unassembled WGS sequence"/>
</dbReference>
<accession>A0A495R523</accession>
<proteinExistence type="predicted"/>
<organism evidence="1 2">
    <name type="scientific">Haloarcula quadrata</name>
    <dbReference type="NCBI Taxonomy" id="182779"/>
    <lineage>
        <taxon>Archaea</taxon>
        <taxon>Methanobacteriati</taxon>
        <taxon>Methanobacteriota</taxon>
        <taxon>Stenosarchaea group</taxon>
        <taxon>Halobacteria</taxon>
        <taxon>Halobacteriales</taxon>
        <taxon>Haloarculaceae</taxon>
        <taxon>Haloarcula</taxon>
    </lineage>
</organism>
<sequence length="48" mass="4998">MCYAGLLFGKCLSTDCSTDFTAGAFHGATGAWNPPVPYAISKIVIETA</sequence>
<dbReference type="EMBL" id="RBWW01000001">
    <property type="protein sequence ID" value="RKS82320.1"/>
    <property type="molecule type" value="Genomic_DNA"/>
</dbReference>
<protein>
    <submittedName>
        <fullName evidence="1">Uncharacterized protein</fullName>
    </submittedName>
</protein>
<name>A0A495R523_9EURY</name>
<dbReference type="AlphaFoldDB" id="A0A495R523"/>
<reference evidence="1 2" key="1">
    <citation type="submission" date="2018-10" db="EMBL/GenBank/DDBJ databases">
        <title>Genomic Encyclopedia of Archaeal and Bacterial Type Strains, Phase II (KMG-II): from individual species to whole genera.</title>
        <authorList>
            <person name="Goeker M."/>
        </authorList>
    </citation>
    <scope>NUCLEOTIDE SEQUENCE [LARGE SCALE GENOMIC DNA]</scope>
    <source>
        <strain evidence="1 2">DSM 11927</strain>
    </source>
</reference>
<evidence type="ECO:0000313" key="2">
    <source>
        <dbReference type="Proteomes" id="UP000268233"/>
    </source>
</evidence>